<comment type="function">
    <text evidence="2">Hydrolyzes RNA 2',3'-cyclic phosphodiester to an RNA 2'-phosphomonoester.</text>
</comment>
<evidence type="ECO:0000256" key="2">
    <source>
        <dbReference type="HAMAP-Rule" id="MF_01940"/>
    </source>
</evidence>
<accession>A0A437S6J6</accession>
<dbReference type="PANTHER" id="PTHR35561">
    <property type="entry name" value="RNA 2',3'-CYCLIC PHOSPHODIESTERASE"/>
    <property type="match status" value="1"/>
</dbReference>
<feature type="short sequence motif" description="HXTX 2" evidence="2">
    <location>
        <begin position="124"/>
        <end position="127"/>
    </location>
</feature>
<keyword evidence="1 2" id="KW-0378">Hydrolase</keyword>
<organism evidence="3 4">
    <name type="scientific">Anaerosphaera multitolerans</name>
    <dbReference type="NCBI Taxonomy" id="2487351"/>
    <lineage>
        <taxon>Bacteria</taxon>
        <taxon>Bacillati</taxon>
        <taxon>Bacillota</taxon>
        <taxon>Tissierellia</taxon>
        <taxon>Tissierellales</taxon>
        <taxon>Peptoniphilaceae</taxon>
        <taxon>Anaerosphaera</taxon>
    </lineage>
</organism>
<dbReference type="EC" id="3.1.4.58" evidence="2"/>
<feature type="active site" description="Proton acceptor" evidence="2">
    <location>
        <position position="124"/>
    </location>
</feature>
<dbReference type="InterPro" id="IPR009097">
    <property type="entry name" value="Cyclic_Pdiesterase"/>
</dbReference>
<dbReference type="HAMAP" id="MF_01940">
    <property type="entry name" value="RNA_CPDase"/>
    <property type="match status" value="1"/>
</dbReference>
<gene>
    <name evidence="3" type="primary">thpR</name>
    <name evidence="3" type="ORF">EF514_06755</name>
</gene>
<comment type="catalytic activity">
    <reaction evidence="2">
        <text>a 3'-end 2',3'-cyclophospho-ribonucleotide-RNA + H2O = a 3'-end 2'-phospho-ribonucleotide-RNA + H(+)</text>
        <dbReference type="Rhea" id="RHEA:11828"/>
        <dbReference type="Rhea" id="RHEA-COMP:10464"/>
        <dbReference type="Rhea" id="RHEA-COMP:17353"/>
        <dbReference type="ChEBI" id="CHEBI:15377"/>
        <dbReference type="ChEBI" id="CHEBI:15378"/>
        <dbReference type="ChEBI" id="CHEBI:83064"/>
        <dbReference type="ChEBI" id="CHEBI:173113"/>
        <dbReference type="EC" id="3.1.4.58"/>
    </reaction>
</comment>
<feature type="short sequence motif" description="HXTX 1" evidence="2">
    <location>
        <begin position="40"/>
        <end position="43"/>
    </location>
</feature>
<dbReference type="RefSeq" id="WP_127724665.1">
    <property type="nucleotide sequence ID" value="NZ_RLIH01000008.1"/>
</dbReference>
<comment type="caution">
    <text evidence="3">The sequence shown here is derived from an EMBL/GenBank/DDBJ whole genome shotgun (WGS) entry which is preliminary data.</text>
</comment>
<evidence type="ECO:0000313" key="4">
    <source>
        <dbReference type="Proteomes" id="UP000288812"/>
    </source>
</evidence>
<dbReference type="InterPro" id="IPR004175">
    <property type="entry name" value="RNA_CPDase"/>
</dbReference>
<protein>
    <recommendedName>
        <fullName evidence="2">RNA 2',3'-cyclic phosphodiesterase</fullName>
        <shortName evidence="2">RNA 2',3'-CPDase</shortName>
        <ecNumber evidence="2">3.1.4.58</ecNumber>
    </recommendedName>
</protein>
<comment type="similarity">
    <text evidence="2">Belongs to the 2H phosphoesterase superfamily. ThpR family.</text>
</comment>
<name>A0A437S6J6_9FIRM</name>
<dbReference type="AlphaFoldDB" id="A0A437S6J6"/>
<sequence length="175" mass="20745">MRLSIALDLSREWKDNIKSIQDEIKNHSKKYRLTNVENLHLTLHFLGEVEEETKDLLIEELRTLSYPENLKLSIENLGYFKRRGSKLLWLGCKNTKELQKLYRNLKLILMSLGIEVENRKYTPHITIAREVQIEEESILKISLPEFPTIIRPKLSLYHSRFTKEGVKYSSLYDIK</sequence>
<dbReference type="EMBL" id="RLIH01000008">
    <property type="protein sequence ID" value="RVU54617.1"/>
    <property type="molecule type" value="Genomic_DNA"/>
</dbReference>
<proteinExistence type="inferred from homology"/>
<evidence type="ECO:0000256" key="1">
    <source>
        <dbReference type="ARBA" id="ARBA00022801"/>
    </source>
</evidence>
<dbReference type="Gene3D" id="3.90.1140.10">
    <property type="entry name" value="Cyclic phosphodiesterase"/>
    <property type="match status" value="1"/>
</dbReference>
<dbReference type="GO" id="GO:0008664">
    <property type="term" value="F:RNA 2',3'-cyclic 3'-phosphodiesterase activity"/>
    <property type="evidence" value="ECO:0007669"/>
    <property type="project" value="UniProtKB-EC"/>
</dbReference>
<dbReference type="Proteomes" id="UP000288812">
    <property type="component" value="Unassembled WGS sequence"/>
</dbReference>
<evidence type="ECO:0000313" key="3">
    <source>
        <dbReference type="EMBL" id="RVU54617.1"/>
    </source>
</evidence>
<feature type="active site" description="Proton donor" evidence="2">
    <location>
        <position position="40"/>
    </location>
</feature>
<dbReference type="PANTHER" id="PTHR35561:SF1">
    <property type="entry name" value="RNA 2',3'-CYCLIC PHOSPHODIESTERASE"/>
    <property type="match status" value="1"/>
</dbReference>
<dbReference type="GO" id="GO:0004113">
    <property type="term" value="F:2',3'-cyclic-nucleotide 3'-phosphodiesterase activity"/>
    <property type="evidence" value="ECO:0007669"/>
    <property type="project" value="InterPro"/>
</dbReference>
<dbReference type="Pfam" id="PF13563">
    <property type="entry name" value="2_5_RNA_ligase2"/>
    <property type="match status" value="1"/>
</dbReference>
<dbReference type="OrthoDB" id="9789350at2"/>
<dbReference type="SUPFAM" id="SSF55144">
    <property type="entry name" value="LigT-like"/>
    <property type="match status" value="1"/>
</dbReference>
<keyword evidence="4" id="KW-1185">Reference proteome</keyword>
<dbReference type="NCBIfam" id="TIGR02258">
    <property type="entry name" value="2_5_ligase"/>
    <property type="match status" value="1"/>
</dbReference>
<reference evidence="3 4" key="1">
    <citation type="submission" date="2018-11" db="EMBL/GenBank/DDBJ databases">
        <title>Genome sequencing and assembly of Anaerosphaera sp. nov., GS7-6-2.</title>
        <authorList>
            <person name="Rettenmaier R."/>
            <person name="Liebl W."/>
            <person name="Zverlov V."/>
        </authorList>
    </citation>
    <scope>NUCLEOTIDE SEQUENCE [LARGE SCALE GENOMIC DNA]</scope>
    <source>
        <strain evidence="3 4">GS7-6-2</strain>
    </source>
</reference>